<feature type="region of interest" description="Disordered" evidence="1">
    <location>
        <begin position="1"/>
        <end position="24"/>
    </location>
</feature>
<dbReference type="OrthoDB" id="2013972at2759"/>
<keyword evidence="3" id="KW-1185">Reference proteome</keyword>
<reference evidence="3" key="1">
    <citation type="journal article" date="2015" name="Genome Announc.">
        <title>Genome sequence of the AIDS-associated pathogen Penicillium marneffei (ATCC18224) and its near taxonomic relative Talaromyces stipitatus (ATCC10500).</title>
        <authorList>
            <person name="Nierman W.C."/>
            <person name="Fedorova-Abrams N.D."/>
            <person name="Andrianopoulos A."/>
        </authorList>
    </citation>
    <scope>NUCLEOTIDE SEQUENCE [LARGE SCALE GENOMIC DNA]</scope>
    <source>
        <strain evidence="3">ATCC 10500 / CBS 375.48 / QM 6759 / NRRL 1006</strain>
    </source>
</reference>
<organism evidence="2 3">
    <name type="scientific">Talaromyces stipitatus (strain ATCC 10500 / CBS 375.48 / QM 6759 / NRRL 1006)</name>
    <name type="common">Penicillium stipitatum</name>
    <dbReference type="NCBI Taxonomy" id="441959"/>
    <lineage>
        <taxon>Eukaryota</taxon>
        <taxon>Fungi</taxon>
        <taxon>Dikarya</taxon>
        <taxon>Ascomycota</taxon>
        <taxon>Pezizomycotina</taxon>
        <taxon>Eurotiomycetes</taxon>
        <taxon>Eurotiomycetidae</taxon>
        <taxon>Eurotiales</taxon>
        <taxon>Trichocomaceae</taxon>
        <taxon>Talaromyces</taxon>
        <taxon>Talaromyces sect. Talaromyces</taxon>
    </lineage>
</organism>
<name>B8MMI5_TALSN</name>
<dbReference type="Proteomes" id="UP000001745">
    <property type="component" value="Unassembled WGS sequence"/>
</dbReference>
<dbReference type="PhylomeDB" id="B8MMI5"/>
<dbReference type="AlphaFoldDB" id="B8MMI5"/>
<evidence type="ECO:0000313" key="2">
    <source>
        <dbReference type="EMBL" id="EED13739.1"/>
    </source>
</evidence>
<feature type="region of interest" description="Disordered" evidence="1">
    <location>
        <begin position="79"/>
        <end position="99"/>
    </location>
</feature>
<dbReference type="EMBL" id="EQ962658">
    <property type="protein sequence ID" value="EED13739.1"/>
    <property type="molecule type" value="Genomic_DNA"/>
</dbReference>
<gene>
    <name evidence="2" type="ORF">TSTA_099870</name>
</gene>
<evidence type="ECO:0000313" key="3">
    <source>
        <dbReference type="Proteomes" id="UP000001745"/>
    </source>
</evidence>
<dbReference type="RefSeq" id="XP_002485977.1">
    <property type="nucleotide sequence ID" value="XM_002485932.1"/>
</dbReference>
<feature type="compositionally biased region" description="Polar residues" evidence="1">
    <location>
        <begin position="1"/>
        <end position="19"/>
    </location>
</feature>
<protein>
    <submittedName>
        <fullName evidence="2">Uncharacterized protein</fullName>
    </submittedName>
</protein>
<dbReference type="VEuPathDB" id="FungiDB:TSTA_099870"/>
<accession>B8MMI5</accession>
<sequence length="216" mass="23966">MSLPFSSSQNKKMSRQPDTNRCGHKLNEQYRAIVNFSTGRKVAVSKLTGSTLPYSFAKLGSTCKQDECRKQNNISVRNGPIIEHDTSGDEDDTDSALGADDTSSLAKLNSAITEYVYSDGRRYATYGTGKHILLNDEGVPICKMFPYMEFIQAPMYRPPSQAGKYSNSSGMMSISNFDVDTRVPPNPSFQIDDANTEWTSNQKFDLVHFQGLNGCI</sequence>
<dbReference type="STRING" id="441959.B8MMI5"/>
<proteinExistence type="predicted"/>
<evidence type="ECO:0000256" key="1">
    <source>
        <dbReference type="SAM" id="MobiDB-lite"/>
    </source>
</evidence>
<dbReference type="HOGENOM" id="CLU_1278385_0_0_1"/>
<dbReference type="InParanoid" id="B8MMI5"/>
<dbReference type="GeneID" id="8105430"/>